<dbReference type="InterPro" id="IPR057596">
    <property type="entry name" value="RDRP_core"/>
</dbReference>
<dbReference type="GO" id="GO:0003723">
    <property type="term" value="F:RNA binding"/>
    <property type="evidence" value="ECO:0007669"/>
    <property type="project" value="UniProtKB-KW"/>
</dbReference>
<evidence type="ECO:0000313" key="5">
    <source>
        <dbReference type="Proteomes" id="UP000276864"/>
    </source>
</evidence>
<dbReference type="EC" id="2.7.7.48" evidence="1"/>
<evidence type="ECO:0000259" key="2">
    <source>
        <dbReference type="Pfam" id="PF05183"/>
    </source>
</evidence>
<reference evidence="4 5" key="1">
    <citation type="journal article" date="2018" name="BMC Genomics">
        <title>Genomic evidence for intraspecific hybridization in a clonal and extremely halotolerant yeast.</title>
        <authorList>
            <person name="Gostincar C."/>
            <person name="Stajich J.E."/>
            <person name="Zupancic J."/>
            <person name="Zalar P."/>
            <person name="Gunde-Cimerman N."/>
        </authorList>
    </citation>
    <scope>NUCLEOTIDE SEQUENCE [LARGE SCALE GENOMIC DNA]</scope>
    <source>
        <strain evidence="4 5">EXF-6651</strain>
    </source>
</reference>
<dbReference type="PANTHER" id="PTHR23079">
    <property type="entry name" value="RNA-DEPENDENT RNA POLYMERASE"/>
    <property type="match status" value="1"/>
</dbReference>
<evidence type="ECO:0000259" key="3">
    <source>
        <dbReference type="Pfam" id="PF25358"/>
    </source>
</evidence>
<dbReference type="AlphaFoldDB" id="A0A3M7AUE5"/>
<feature type="domain" description="RdRP-like PH" evidence="3">
    <location>
        <begin position="132"/>
        <end position="303"/>
    </location>
</feature>
<keyword evidence="1" id="KW-0694">RNA-binding</keyword>
<evidence type="ECO:0000313" key="4">
    <source>
        <dbReference type="EMBL" id="RMY31162.1"/>
    </source>
</evidence>
<dbReference type="VEuPathDB" id="FungiDB:BTJ68_00110"/>
<dbReference type="GO" id="GO:0030422">
    <property type="term" value="P:siRNA processing"/>
    <property type="evidence" value="ECO:0007669"/>
    <property type="project" value="TreeGrafter"/>
</dbReference>
<gene>
    <name evidence="4" type="ORF">D0866_07484</name>
</gene>
<comment type="caution">
    <text evidence="4">The sequence shown here is derived from an EMBL/GenBank/DDBJ whole genome shotgun (WGS) entry which is preliminary data.</text>
</comment>
<keyword evidence="1" id="KW-0808">Transferase</keyword>
<dbReference type="PANTHER" id="PTHR23079:SF17">
    <property type="entry name" value="RNA-DEPENDENT RNA POLYMERASE"/>
    <property type="match status" value="1"/>
</dbReference>
<dbReference type="Proteomes" id="UP000276864">
    <property type="component" value="Unassembled WGS sequence"/>
</dbReference>
<dbReference type="InterPro" id="IPR057503">
    <property type="entry name" value="PH_RdRP"/>
</dbReference>
<keyword evidence="1" id="KW-0548">Nucleotidyltransferase</keyword>
<dbReference type="Pfam" id="PF25358">
    <property type="entry name" value="PH_fung_RdRP"/>
    <property type="match status" value="1"/>
</dbReference>
<dbReference type="InterPro" id="IPR007855">
    <property type="entry name" value="RDRP"/>
</dbReference>
<organism evidence="4 5">
    <name type="scientific">Hortaea werneckii</name>
    <name type="common">Black yeast</name>
    <name type="synonym">Cladosporium werneckii</name>
    <dbReference type="NCBI Taxonomy" id="91943"/>
    <lineage>
        <taxon>Eukaryota</taxon>
        <taxon>Fungi</taxon>
        <taxon>Dikarya</taxon>
        <taxon>Ascomycota</taxon>
        <taxon>Pezizomycotina</taxon>
        <taxon>Dothideomycetes</taxon>
        <taxon>Dothideomycetidae</taxon>
        <taxon>Mycosphaerellales</taxon>
        <taxon>Teratosphaeriaceae</taxon>
        <taxon>Hortaea</taxon>
    </lineage>
</organism>
<feature type="domain" description="RDRP core" evidence="2">
    <location>
        <begin position="432"/>
        <end position="1029"/>
    </location>
</feature>
<proteinExistence type="inferred from homology"/>
<evidence type="ECO:0000256" key="1">
    <source>
        <dbReference type="RuleBase" id="RU363098"/>
    </source>
</evidence>
<comment type="similarity">
    <text evidence="1">Belongs to the RdRP family.</text>
</comment>
<sequence length="1248" mass="141297">MDIFVRYVPPQATNRQLERVFKGPLEECGITVFHVEKFEGKQCAKLTILDIGAGRVFLERFGEPQGSKLRVRAKRPLKLNGQYLQCSPSRKPSSDFSLKSLELEAKQQQQQRADTAVVLGNANSTQNDKITRFDIGYVQCGTWDYSDTGLAFMSRWGSPMSGSITIGDREVAILLGTPGLDQKRIDFDFYSCENIVIGSFIYATLSFTLKFAPKFYQVSSILDDLSADMTALLLGPAAARAKAGKKSRLLNMDDFHAKVASTCFVYRVQLTDSSMLGKVRSLIGNNPRKPPTFTMNTDVLYPSEALGRSKERLDIELRDPLRFGDKDFKLRFQIDRLARNGLQSPLQMLELLPKISQLEAKYGLNATLYALKQFSKQAPYPGPDTEAFEVSLQSNEQLLERYAERYNPLSPDNPYELAKRHAHVTLVHRIVVTPVGTYLEGPEPEPTNRVLRKHHDHSDHFVRTIFQDEDGGRVRYDPRANQDLVYNWRFKQFLDRTELLNGLGFSFLGFSHSSLRSQSCWSMAPFVSEGEMLLAPQVIRMLGQFDHIRSPAKCAARIGQCFTDTAASITLSSDLVGSLPVVERNGRDFSDGVGTISGDLWERVMEVYGTQNLMKPTALQIRFQGAKGMVSLDSRLQGPQLRLRSNMKKFESSSSWDLEICGAAFRPLPMVLNRQLIKILEDLKIPTQVFLDLQKETIDKLRCMTDSAINTATLLEGIESTKATKVPSLINLLHEVGLDYRQDDFLYRIVEMALVNQLREIKYRGRIPIEQGFTLYGIMDETGFLQEGQVYVATQAGPNGGRDDRPRENIIVTRSPSMHPGDVQIVDAVAVPHDSPLKRLSNVIVFSQHGDRDLPSQLSGGDLDGDLYNVIFDRRLIPEITYCAADYPRVKPVELNRPVNTQDMSDFFVKFMETDQLGMLCNVHMQIADQKDAGIFSPECLKLADMASTAVDYSKTGIGVNIKEIPKHDRCRPDFMAPSPRVFVSGQGYMDFEDEEYADDDAFEGMDLEKKPYRYYESQKALGHLFRAIDERRFIHSMQREQKLLMDPEKMPVTERLLDRLFAYMKQSAKSWSLLWEHHVDIARDIKLSYEESVADLAYQFEPTARSPLSEHEVFAGSILGRQGGQQGKGLREMSKSMRERFETVVEYATARMTHGDVAVQETGDLDDLPERHERELEALPRAIACLYVAVTEKGYSDRQMGEMKSFGYVAAGVALREMLRYRITTFGSHVLPRVTEEPGKELVLYRN</sequence>
<dbReference type="GO" id="GO:0003968">
    <property type="term" value="F:RNA-directed RNA polymerase activity"/>
    <property type="evidence" value="ECO:0007669"/>
    <property type="project" value="UniProtKB-KW"/>
</dbReference>
<keyword evidence="1" id="KW-0696">RNA-directed RNA polymerase</keyword>
<accession>A0A3M7AUE5</accession>
<name>A0A3M7AUE5_HORWE</name>
<dbReference type="EMBL" id="QWIM01000765">
    <property type="protein sequence ID" value="RMY31162.1"/>
    <property type="molecule type" value="Genomic_DNA"/>
</dbReference>
<dbReference type="GO" id="GO:0031380">
    <property type="term" value="C:nuclear RNA-directed RNA polymerase complex"/>
    <property type="evidence" value="ECO:0007669"/>
    <property type="project" value="TreeGrafter"/>
</dbReference>
<comment type="catalytic activity">
    <reaction evidence="1">
        <text>RNA(n) + a ribonucleoside 5'-triphosphate = RNA(n+1) + diphosphate</text>
        <dbReference type="Rhea" id="RHEA:21248"/>
        <dbReference type="Rhea" id="RHEA-COMP:14527"/>
        <dbReference type="Rhea" id="RHEA-COMP:17342"/>
        <dbReference type="ChEBI" id="CHEBI:33019"/>
        <dbReference type="ChEBI" id="CHEBI:61557"/>
        <dbReference type="ChEBI" id="CHEBI:140395"/>
        <dbReference type="EC" id="2.7.7.48"/>
    </reaction>
</comment>
<protein>
    <recommendedName>
        <fullName evidence="1">RNA-dependent RNA polymerase</fullName>
        <ecNumber evidence="1">2.7.7.48</ecNumber>
    </recommendedName>
</protein>
<dbReference type="Pfam" id="PF05183">
    <property type="entry name" value="RdRP"/>
    <property type="match status" value="1"/>
</dbReference>